<organism evidence="1 2">
    <name type="scientific">Ladona fulva</name>
    <name type="common">Scarce chaser dragonfly</name>
    <name type="synonym">Libellula fulva</name>
    <dbReference type="NCBI Taxonomy" id="123851"/>
    <lineage>
        <taxon>Eukaryota</taxon>
        <taxon>Metazoa</taxon>
        <taxon>Ecdysozoa</taxon>
        <taxon>Arthropoda</taxon>
        <taxon>Hexapoda</taxon>
        <taxon>Insecta</taxon>
        <taxon>Pterygota</taxon>
        <taxon>Palaeoptera</taxon>
        <taxon>Odonata</taxon>
        <taxon>Epiprocta</taxon>
        <taxon>Anisoptera</taxon>
        <taxon>Libelluloidea</taxon>
        <taxon>Libellulidae</taxon>
        <taxon>Ladona</taxon>
    </lineage>
</organism>
<evidence type="ECO:0000313" key="2">
    <source>
        <dbReference type="Proteomes" id="UP000792457"/>
    </source>
</evidence>
<dbReference type="Proteomes" id="UP000792457">
    <property type="component" value="Unassembled WGS sequence"/>
</dbReference>
<accession>A0A8K0KB67</accession>
<name>A0A8K0KB67_LADFU</name>
<comment type="caution">
    <text evidence="1">The sequence shown here is derived from an EMBL/GenBank/DDBJ whole genome shotgun (WGS) entry which is preliminary data.</text>
</comment>
<reference evidence="1" key="1">
    <citation type="submission" date="2013-04" db="EMBL/GenBank/DDBJ databases">
        <authorList>
            <person name="Qu J."/>
            <person name="Murali S.C."/>
            <person name="Bandaranaike D."/>
            <person name="Bellair M."/>
            <person name="Blankenburg K."/>
            <person name="Chao H."/>
            <person name="Dinh H."/>
            <person name="Doddapaneni H."/>
            <person name="Downs B."/>
            <person name="Dugan-Rocha S."/>
            <person name="Elkadiri S."/>
            <person name="Gnanaolivu R.D."/>
            <person name="Hernandez B."/>
            <person name="Javaid M."/>
            <person name="Jayaseelan J.C."/>
            <person name="Lee S."/>
            <person name="Li M."/>
            <person name="Ming W."/>
            <person name="Munidasa M."/>
            <person name="Muniz J."/>
            <person name="Nguyen L."/>
            <person name="Ongeri F."/>
            <person name="Osuji N."/>
            <person name="Pu L.-L."/>
            <person name="Puazo M."/>
            <person name="Qu C."/>
            <person name="Quiroz J."/>
            <person name="Raj R."/>
            <person name="Weissenberger G."/>
            <person name="Xin Y."/>
            <person name="Zou X."/>
            <person name="Han Y."/>
            <person name="Richards S."/>
            <person name="Worley K."/>
            <person name="Muzny D."/>
            <person name="Gibbs R."/>
        </authorList>
    </citation>
    <scope>NUCLEOTIDE SEQUENCE</scope>
    <source>
        <strain evidence="1">Sampled in the wild</strain>
    </source>
</reference>
<keyword evidence="2" id="KW-1185">Reference proteome</keyword>
<protein>
    <submittedName>
        <fullName evidence="1">Uncharacterized protein</fullName>
    </submittedName>
</protein>
<gene>
    <name evidence="1" type="ORF">J437_LFUL001473</name>
</gene>
<dbReference type="OrthoDB" id="8195614at2759"/>
<dbReference type="EMBL" id="KZ308418">
    <property type="protein sequence ID" value="KAG8229228.1"/>
    <property type="molecule type" value="Genomic_DNA"/>
</dbReference>
<dbReference type="AlphaFoldDB" id="A0A8K0KB67"/>
<sequence>MLLSGITASQEAYIGDSEKFLRTTHQELSFPGCQQACKFHRETASVKQQIEPVIHTRGEEVITVGKDEDGGNVIRWQKPPPPRTSSVVYVVMTKEEGSVTWRQVTQARLNDISNSVGRLGDTGIRVLVVDPEGLVSRTGPWVPREVSLIHQKVLVIAEVAWEARVPRGVYLVTWEIDGGGLQGNLFTDTTCVTLSLWPNTIYHVQKSEKS</sequence>
<evidence type="ECO:0000313" key="1">
    <source>
        <dbReference type="EMBL" id="KAG8229228.1"/>
    </source>
</evidence>
<reference evidence="1" key="2">
    <citation type="submission" date="2017-10" db="EMBL/GenBank/DDBJ databases">
        <title>Ladona fulva Genome sequencing and assembly.</title>
        <authorList>
            <person name="Murali S."/>
            <person name="Richards S."/>
            <person name="Bandaranaike D."/>
            <person name="Bellair M."/>
            <person name="Blankenburg K."/>
            <person name="Chao H."/>
            <person name="Dinh H."/>
            <person name="Doddapaneni H."/>
            <person name="Dugan-Rocha S."/>
            <person name="Elkadiri S."/>
            <person name="Gnanaolivu R."/>
            <person name="Hernandez B."/>
            <person name="Skinner E."/>
            <person name="Javaid M."/>
            <person name="Lee S."/>
            <person name="Li M."/>
            <person name="Ming W."/>
            <person name="Munidasa M."/>
            <person name="Muniz J."/>
            <person name="Nguyen L."/>
            <person name="Hughes D."/>
            <person name="Osuji N."/>
            <person name="Pu L.-L."/>
            <person name="Puazo M."/>
            <person name="Qu C."/>
            <person name="Quiroz J."/>
            <person name="Raj R."/>
            <person name="Weissenberger G."/>
            <person name="Xin Y."/>
            <person name="Zou X."/>
            <person name="Han Y."/>
            <person name="Worley K."/>
            <person name="Muzny D."/>
            <person name="Gibbs R."/>
        </authorList>
    </citation>
    <scope>NUCLEOTIDE SEQUENCE</scope>
    <source>
        <strain evidence="1">Sampled in the wild</strain>
    </source>
</reference>
<proteinExistence type="predicted"/>